<evidence type="ECO:0000259" key="14">
    <source>
        <dbReference type="PROSITE" id="PS50857"/>
    </source>
</evidence>
<dbReference type="InterPro" id="IPR034227">
    <property type="entry name" value="CuRO_UO_II"/>
</dbReference>
<evidence type="ECO:0000256" key="4">
    <source>
        <dbReference type="ARBA" id="ARBA00022475"/>
    </source>
</evidence>
<dbReference type="SUPFAM" id="SSF81464">
    <property type="entry name" value="Cytochrome c oxidase subunit II-like, transmembrane region"/>
    <property type="match status" value="1"/>
</dbReference>
<keyword evidence="9 12" id="KW-1133">Transmembrane helix</keyword>
<evidence type="ECO:0000256" key="5">
    <source>
        <dbReference type="ARBA" id="ARBA00022660"/>
    </source>
</evidence>
<evidence type="ECO:0000313" key="16">
    <source>
        <dbReference type="EMBL" id="NMP23270.1"/>
    </source>
</evidence>
<comment type="subcellular location">
    <subcellularLocation>
        <location evidence="1">Cell membrane</location>
        <topology evidence="1">Multi-pass membrane protein</topology>
    </subcellularLocation>
</comment>
<dbReference type="Gene3D" id="2.60.40.420">
    <property type="entry name" value="Cupredoxins - blue copper proteins"/>
    <property type="match status" value="1"/>
</dbReference>
<keyword evidence="8" id="KW-0249">Electron transport</keyword>
<dbReference type="InterPro" id="IPR011759">
    <property type="entry name" value="Cyt_c_oxidase_su2_TM_dom"/>
</dbReference>
<evidence type="ECO:0000256" key="6">
    <source>
        <dbReference type="ARBA" id="ARBA00022692"/>
    </source>
</evidence>
<feature type="signal peptide" evidence="13">
    <location>
        <begin position="1"/>
        <end position="26"/>
    </location>
</feature>
<feature type="transmembrane region" description="Helical" evidence="12">
    <location>
        <begin position="43"/>
        <end position="69"/>
    </location>
</feature>
<feature type="transmembrane region" description="Helical" evidence="12">
    <location>
        <begin position="90"/>
        <end position="111"/>
    </location>
</feature>
<dbReference type="GO" id="GO:0004129">
    <property type="term" value="F:cytochrome-c oxidase activity"/>
    <property type="evidence" value="ECO:0007669"/>
    <property type="project" value="InterPro"/>
</dbReference>
<dbReference type="SUPFAM" id="SSF49503">
    <property type="entry name" value="Cupredoxins"/>
    <property type="match status" value="1"/>
</dbReference>
<dbReference type="Gene3D" id="1.10.287.90">
    <property type="match status" value="1"/>
</dbReference>
<reference evidence="16 17" key="1">
    <citation type="submission" date="2020-04" db="EMBL/GenBank/DDBJ databases">
        <authorList>
            <person name="Zhang R."/>
            <person name="Schippers A."/>
        </authorList>
    </citation>
    <scope>NUCLEOTIDE SEQUENCE [LARGE SCALE GENOMIC DNA]</scope>
    <source>
        <strain evidence="16 17">DSM 109850</strain>
    </source>
</reference>
<evidence type="ECO:0000256" key="2">
    <source>
        <dbReference type="ARBA" id="ARBA00007866"/>
    </source>
</evidence>
<evidence type="ECO:0000256" key="7">
    <source>
        <dbReference type="ARBA" id="ARBA00022729"/>
    </source>
</evidence>
<dbReference type="PROSITE" id="PS51257">
    <property type="entry name" value="PROKAR_LIPOPROTEIN"/>
    <property type="match status" value="1"/>
</dbReference>
<dbReference type="PROSITE" id="PS50999">
    <property type="entry name" value="COX2_TM"/>
    <property type="match status" value="1"/>
</dbReference>
<keyword evidence="17" id="KW-1185">Reference proteome</keyword>
<dbReference type="GO" id="GO:0016491">
    <property type="term" value="F:oxidoreductase activity"/>
    <property type="evidence" value="ECO:0007669"/>
    <property type="project" value="UniProtKB-KW"/>
</dbReference>
<dbReference type="InterPro" id="IPR036257">
    <property type="entry name" value="Cyt_c_oxidase_su2_TM_sf"/>
</dbReference>
<dbReference type="InterPro" id="IPR045187">
    <property type="entry name" value="CcO_II"/>
</dbReference>
<comment type="caution">
    <text evidence="16">The sequence shown here is derived from an EMBL/GenBank/DDBJ whole genome shotgun (WGS) entry which is preliminary data.</text>
</comment>
<keyword evidence="10" id="KW-0560">Oxidoreductase</keyword>
<dbReference type="PROSITE" id="PS50857">
    <property type="entry name" value="COX2_CUA"/>
    <property type="match status" value="1"/>
</dbReference>
<evidence type="ECO:0000256" key="3">
    <source>
        <dbReference type="ARBA" id="ARBA00022448"/>
    </source>
</evidence>
<evidence type="ECO:0000259" key="15">
    <source>
        <dbReference type="PROSITE" id="PS50999"/>
    </source>
</evidence>
<keyword evidence="11 12" id="KW-0472">Membrane</keyword>
<keyword evidence="7 13" id="KW-0732">Signal</keyword>
<feature type="chain" id="PRO_5038884930" evidence="13">
    <location>
        <begin position="27"/>
        <end position="290"/>
    </location>
</feature>
<dbReference type="AlphaFoldDB" id="A0A7Y0Q3D2"/>
<keyword evidence="4" id="KW-1003">Cell membrane</keyword>
<dbReference type="PANTHER" id="PTHR22888">
    <property type="entry name" value="CYTOCHROME C OXIDASE, SUBUNIT II"/>
    <property type="match status" value="1"/>
</dbReference>
<gene>
    <name evidence="16" type="ORF">HIJ39_13070</name>
</gene>
<dbReference type="GO" id="GO:0005886">
    <property type="term" value="C:plasma membrane"/>
    <property type="evidence" value="ECO:0007669"/>
    <property type="project" value="UniProtKB-SubCell"/>
</dbReference>
<dbReference type="EMBL" id="JABBVZ010000045">
    <property type="protein sequence ID" value="NMP23270.1"/>
    <property type="molecule type" value="Genomic_DNA"/>
</dbReference>
<dbReference type="GO" id="GO:0042773">
    <property type="term" value="P:ATP synthesis coupled electron transport"/>
    <property type="evidence" value="ECO:0007669"/>
    <property type="project" value="TreeGrafter"/>
</dbReference>
<dbReference type="GO" id="GO:0005507">
    <property type="term" value="F:copper ion binding"/>
    <property type="evidence" value="ECO:0007669"/>
    <property type="project" value="InterPro"/>
</dbReference>
<proteinExistence type="inferred from homology"/>
<evidence type="ECO:0000256" key="1">
    <source>
        <dbReference type="ARBA" id="ARBA00004651"/>
    </source>
</evidence>
<feature type="domain" description="Cytochrome oxidase subunit II transmembrane region profile" evidence="15">
    <location>
        <begin position="23"/>
        <end position="121"/>
    </location>
</feature>
<evidence type="ECO:0000256" key="11">
    <source>
        <dbReference type="ARBA" id="ARBA00023136"/>
    </source>
</evidence>
<evidence type="ECO:0000256" key="9">
    <source>
        <dbReference type="ARBA" id="ARBA00022989"/>
    </source>
</evidence>
<evidence type="ECO:0000256" key="10">
    <source>
        <dbReference type="ARBA" id="ARBA00023002"/>
    </source>
</evidence>
<dbReference type="Pfam" id="PF00116">
    <property type="entry name" value="COX2"/>
    <property type="match status" value="1"/>
</dbReference>
<evidence type="ECO:0000313" key="17">
    <source>
        <dbReference type="Proteomes" id="UP000533476"/>
    </source>
</evidence>
<sequence length="290" mass="32798">MFKVRSHHLKWVLATLLAGGASTACSSDYVVFHPAGPVAQSELNLIVLSTIVIGVICVLIWVLWAYVLIRFRDTPGNKAPYWPTWRHNRILEVGVFVIPVVALLIIAIPTVQKTVALDHVPTRHPMLVDVTSLDYKWLFEYPGQRIATVNYVYVPVGRPVLFQLTANSPLGAFWAPNLGGMEYTMPNRVLPLWLEATRPGVFRGRNANFSGVDFWRMSFKVHAVPKSTFQSWVHDVKSTAPPMTQATWKQLLRRTVTPPATYSSYPVWTFPERPTQFTVKGLHYVPTHKP</sequence>
<dbReference type="InterPro" id="IPR002429">
    <property type="entry name" value="CcO_II-like_C"/>
</dbReference>
<keyword evidence="6 12" id="KW-0812">Transmembrane</keyword>
<dbReference type="PANTHER" id="PTHR22888:SF18">
    <property type="entry name" value="CYTOCHROME BO(3) UBIQUINOL OXIDASE SUBUNIT 2"/>
    <property type="match status" value="1"/>
</dbReference>
<keyword evidence="5" id="KW-0679">Respiratory chain</keyword>
<protein>
    <submittedName>
        <fullName evidence="16">Cytochrome c oxidase subunit II</fullName>
    </submittedName>
</protein>
<evidence type="ECO:0000256" key="12">
    <source>
        <dbReference type="SAM" id="Phobius"/>
    </source>
</evidence>
<keyword evidence="3" id="KW-0813">Transport</keyword>
<dbReference type="RefSeq" id="WP_169100388.1">
    <property type="nucleotide sequence ID" value="NZ_JABBVZ010000045.1"/>
</dbReference>
<accession>A0A7Y0Q3D2</accession>
<dbReference type="Proteomes" id="UP000533476">
    <property type="component" value="Unassembled WGS sequence"/>
</dbReference>
<dbReference type="CDD" id="cd04212">
    <property type="entry name" value="CuRO_UO_II"/>
    <property type="match status" value="1"/>
</dbReference>
<dbReference type="InterPro" id="IPR008972">
    <property type="entry name" value="Cupredoxin"/>
</dbReference>
<organism evidence="16 17">
    <name type="scientific">Sulfobacillus harzensis</name>
    <dbReference type="NCBI Taxonomy" id="2729629"/>
    <lineage>
        <taxon>Bacteria</taxon>
        <taxon>Bacillati</taxon>
        <taxon>Bacillota</taxon>
        <taxon>Clostridia</taxon>
        <taxon>Eubacteriales</taxon>
        <taxon>Clostridiales Family XVII. Incertae Sedis</taxon>
        <taxon>Sulfobacillus</taxon>
    </lineage>
</organism>
<evidence type="ECO:0000256" key="8">
    <source>
        <dbReference type="ARBA" id="ARBA00022982"/>
    </source>
</evidence>
<comment type="similarity">
    <text evidence="2">Belongs to the cytochrome c oxidase subunit 2 family.</text>
</comment>
<evidence type="ECO:0000256" key="13">
    <source>
        <dbReference type="SAM" id="SignalP"/>
    </source>
</evidence>
<feature type="domain" description="Cytochrome oxidase subunit II copper A binding" evidence="14">
    <location>
        <begin position="123"/>
        <end position="235"/>
    </location>
</feature>
<name>A0A7Y0Q3D2_9FIRM</name>